<feature type="active site" evidence="11">
    <location>
        <position position="167"/>
    </location>
</feature>
<evidence type="ECO:0000256" key="8">
    <source>
        <dbReference type="ARBA" id="ARBA00023125"/>
    </source>
</evidence>
<evidence type="ECO:0000259" key="14">
    <source>
        <dbReference type="PROSITE" id="PS51900"/>
    </source>
</evidence>
<dbReference type="NCBIfam" id="NF040815">
    <property type="entry name" value="recomb_XerA_Arch"/>
    <property type="match status" value="1"/>
</dbReference>
<evidence type="ECO:0000256" key="9">
    <source>
        <dbReference type="ARBA" id="ARBA00023172"/>
    </source>
</evidence>
<feature type="domain" description="Core-binding (CB)" evidence="14">
    <location>
        <begin position="21"/>
        <end position="106"/>
    </location>
</feature>
<dbReference type="GO" id="GO:0009037">
    <property type="term" value="F:tyrosine-based site-specific recombinase activity"/>
    <property type="evidence" value="ECO:0007669"/>
    <property type="project" value="UniProtKB-UniRule"/>
</dbReference>
<dbReference type="CDD" id="cd00798">
    <property type="entry name" value="INT_XerDC_C"/>
    <property type="match status" value="1"/>
</dbReference>
<gene>
    <name evidence="11" type="primary">xerC</name>
    <name evidence="15" type="ORF">COY37_11155</name>
</gene>
<keyword evidence="8 11" id="KW-0238">DNA-binding</keyword>
<feature type="domain" description="Tyr recombinase" evidence="13">
    <location>
        <begin position="127"/>
        <end position="315"/>
    </location>
</feature>
<feature type="active site" evidence="11">
    <location>
        <position position="191"/>
    </location>
</feature>
<keyword evidence="10 11" id="KW-0131">Cell cycle</keyword>
<dbReference type="PROSITE" id="PS51900">
    <property type="entry name" value="CB"/>
    <property type="match status" value="1"/>
</dbReference>
<comment type="subcellular location">
    <subcellularLocation>
        <location evidence="1 11">Cytoplasm</location>
    </subcellularLocation>
</comment>
<dbReference type="InterPro" id="IPR044068">
    <property type="entry name" value="CB"/>
</dbReference>
<feature type="active site" description="O-(3'-phospho-DNA)-tyrosine intermediate" evidence="11">
    <location>
        <position position="302"/>
    </location>
</feature>
<comment type="subunit">
    <text evidence="11">Forms a cyclic heterotetrameric complex composed of two molecules of XerC and two molecules of XerD.</text>
</comment>
<name>A0A2M7T542_9ACTN</name>
<evidence type="ECO:0000313" key="16">
    <source>
        <dbReference type="Proteomes" id="UP000230956"/>
    </source>
</evidence>
<protein>
    <recommendedName>
        <fullName evidence="11 12">Tyrosine recombinase XerC</fullName>
    </recommendedName>
</protein>
<comment type="function">
    <text evidence="11">Site-specific tyrosine recombinase, which acts by catalyzing the cutting and rejoining of the recombining DNA molecules. The XerC-XerD complex is essential to convert dimers of the bacterial chromosome into monomers to permit their segregation at cell division. It also contributes to the segregational stability of plasmids.</text>
</comment>
<dbReference type="PROSITE" id="PS51898">
    <property type="entry name" value="TYR_RECOMBINASE"/>
    <property type="match status" value="1"/>
</dbReference>
<evidence type="ECO:0000256" key="6">
    <source>
        <dbReference type="ARBA" id="ARBA00022829"/>
    </source>
</evidence>
<organism evidence="15 16">
    <name type="scientific">Candidatus Aquicultor secundus</name>
    <dbReference type="NCBI Taxonomy" id="1973895"/>
    <lineage>
        <taxon>Bacteria</taxon>
        <taxon>Bacillati</taxon>
        <taxon>Actinomycetota</taxon>
        <taxon>Candidatus Aquicultoria</taxon>
        <taxon>Candidatus Aquicultorales</taxon>
        <taxon>Candidatus Aquicultoraceae</taxon>
        <taxon>Candidatus Aquicultor</taxon>
    </lineage>
</organism>
<dbReference type="NCBIfam" id="NF001399">
    <property type="entry name" value="PRK00283.1"/>
    <property type="match status" value="1"/>
</dbReference>
<evidence type="ECO:0000256" key="4">
    <source>
        <dbReference type="ARBA" id="ARBA00022490"/>
    </source>
</evidence>
<dbReference type="InterPro" id="IPR011932">
    <property type="entry name" value="Recomb_XerD"/>
</dbReference>
<dbReference type="SUPFAM" id="SSF56349">
    <property type="entry name" value="DNA breaking-rejoining enzymes"/>
    <property type="match status" value="1"/>
</dbReference>
<evidence type="ECO:0000256" key="3">
    <source>
        <dbReference type="ARBA" id="ARBA00010450"/>
    </source>
</evidence>
<dbReference type="GO" id="GO:0006313">
    <property type="term" value="P:DNA transposition"/>
    <property type="evidence" value="ECO:0007669"/>
    <property type="project" value="UniProtKB-UniRule"/>
</dbReference>
<comment type="caution">
    <text evidence="15">The sequence shown here is derived from an EMBL/GenBank/DDBJ whole genome shotgun (WGS) entry which is preliminary data.</text>
</comment>
<sequence length="321" mass="36648">MAMDEVVNEAQNAELIKELKQEPINELDQFVKYLSAERNLSPNSVDGYTRDVRQFLKFIEATGKRIQDVDHRTIRTYLGFLQKQNYSRRSTARKLSSVRAFFSFRQHHKGIEKNPTEIISAPKLEKKLPNFLQEDAVDLLLEAPDQSTPYGVRDKAMLEMLYATGIRVSELVGLGLDSIDYGALEVRVFGKGRKERIVPVHSAAAEMVRTYIKDARKALVKKRDPKKGATTALFVNYRGERLTTHGVRLIMNKYVREVGLSRGITPHAIRHSFATHLLEAGADLRYVQELLGHVDLSSTQVYTHLSKARLRDIYMRSHPRA</sequence>
<dbReference type="GO" id="GO:0007059">
    <property type="term" value="P:chromosome segregation"/>
    <property type="evidence" value="ECO:0007669"/>
    <property type="project" value="UniProtKB-UniRule"/>
</dbReference>
<accession>A0A2M7T542</accession>
<comment type="similarity">
    <text evidence="2 11">Belongs to the 'phage' integrase family. XerC subfamily.</text>
</comment>
<dbReference type="GO" id="GO:0003677">
    <property type="term" value="F:DNA binding"/>
    <property type="evidence" value="ECO:0007669"/>
    <property type="project" value="UniProtKB-UniRule"/>
</dbReference>
<evidence type="ECO:0000259" key="13">
    <source>
        <dbReference type="PROSITE" id="PS51898"/>
    </source>
</evidence>
<dbReference type="InterPro" id="IPR010998">
    <property type="entry name" value="Integrase_recombinase_N"/>
</dbReference>
<evidence type="ECO:0000256" key="11">
    <source>
        <dbReference type="HAMAP-Rule" id="MF_01808"/>
    </source>
</evidence>
<proteinExistence type="inferred from homology"/>
<dbReference type="GO" id="GO:0005737">
    <property type="term" value="C:cytoplasm"/>
    <property type="evidence" value="ECO:0007669"/>
    <property type="project" value="UniProtKB-SubCell"/>
</dbReference>
<dbReference type="NCBIfam" id="TIGR02225">
    <property type="entry name" value="recomb_XerD"/>
    <property type="match status" value="1"/>
</dbReference>
<dbReference type="InterPro" id="IPR002104">
    <property type="entry name" value="Integrase_catalytic"/>
</dbReference>
<evidence type="ECO:0000256" key="7">
    <source>
        <dbReference type="ARBA" id="ARBA00022908"/>
    </source>
</evidence>
<evidence type="ECO:0000256" key="10">
    <source>
        <dbReference type="ARBA" id="ARBA00023306"/>
    </source>
</evidence>
<keyword evidence="5 11" id="KW-0132">Cell division</keyword>
<keyword evidence="7 11" id="KW-0229">DNA integration</keyword>
<dbReference type="Proteomes" id="UP000230956">
    <property type="component" value="Unassembled WGS sequence"/>
</dbReference>
<dbReference type="GO" id="GO:0051301">
    <property type="term" value="P:cell division"/>
    <property type="evidence" value="ECO:0007669"/>
    <property type="project" value="UniProtKB-UniRule"/>
</dbReference>
<dbReference type="Pfam" id="PF02899">
    <property type="entry name" value="Phage_int_SAM_1"/>
    <property type="match status" value="1"/>
</dbReference>
<dbReference type="PANTHER" id="PTHR30349:SF77">
    <property type="entry name" value="TYROSINE RECOMBINASE XERC"/>
    <property type="match status" value="1"/>
</dbReference>
<evidence type="ECO:0000256" key="2">
    <source>
        <dbReference type="ARBA" id="ARBA00006657"/>
    </source>
</evidence>
<reference evidence="16" key="1">
    <citation type="submission" date="2017-09" db="EMBL/GenBank/DDBJ databases">
        <title>Depth-based differentiation of microbial function through sediment-hosted aquifers and enrichment of novel symbionts in the deep terrestrial subsurface.</title>
        <authorList>
            <person name="Probst A.J."/>
            <person name="Ladd B."/>
            <person name="Jarett J.K."/>
            <person name="Geller-Mcgrath D.E."/>
            <person name="Sieber C.M.K."/>
            <person name="Emerson J.B."/>
            <person name="Anantharaman K."/>
            <person name="Thomas B.C."/>
            <person name="Malmstrom R."/>
            <person name="Stieglmeier M."/>
            <person name="Klingl A."/>
            <person name="Woyke T."/>
            <person name="Ryan C.M."/>
            <person name="Banfield J.F."/>
        </authorList>
    </citation>
    <scope>NUCLEOTIDE SEQUENCE [LARGE SCALE GENOMIC DNA]</scope>
</reference>
<feature type="active site" evidence="11">
    <location>
        <position position="267"/>
    </location>
</feature>
<dbReference type="HAMAP" id="MF_01808">
    <property type="entry name" value="Recomb_XerC_XerD"/>
    <property type="match status" value="1"/>
</dbReference>
<feature type="active site" evidence="11">
    <location>
        <position position="293"/>
    </location>
</feature>
<dbReference type="Gene3D" id="1.10.150.130">
    <property type="match status" value="1"/>
</dbReference>
<dbReference type="InterPro" id="IPR011931">
    <property type="entry name" value="Recomb_XerC"/>
</dbReference>
<evidence type="ECO:0000256" key="12">
    <source>
        <dbReference type="NCBIfam" id="TIGR02224"/>
    </source>
</evidence>
<comment type="similarity">
    <text evidence="3">Belongs to the 'phage' integrase family. XerD subfamily.</text>
</comment>
<keyword evidence="9 11" id="KW-0233">DNA recombination</keyword>
<evidence type="ECO:0000256" key="1">
    <source>
        <dbReference type="ARBA" id="ARBA00004496"/>
    </source>
</evidence>
<dbReference type="NCBIfam" id="TIGR02224">
    <property type="entry name" value="recomb_XerC"/>
    <property type="match status" value="1"/>
</dbReference>
<keyword evidence="6 11" id="KW-0159">Chromosome partition</keyword>
<keyword evidence="4 11" id="KW-0963">Cytoplasm</keyword>
<dbReference type="InterPro" id="IPR011010">
    <property type="entry name" value="DNA_brk_join_enz"/>
</dbReference>
<evidence type="ECO:0000256" key="5">
    <source>
        <dbReference type="ARBA" id="ARBA00022618"/>
    </source>
</evidence>
<dbReference type="InterPro" id="IPR023009">
    <property type="entry name" value="Tyrosine_recombinase_XerC/XerD"/>
</dbReference>
<dbReference type="Pfam" id="PF00589">
    <property type="entry name" value="Phage_integrase"/>
    <property type="match status" value="1"/>
</dbReference>
<dbReference type="Gene3D" id="1.10.443.10">
    <property type="entry name" value="Intergrase catalytic core"/>
    <property type="match status" value="1"/>
</dbReference>
<dbReference type="PANTHER" id="PTHR30349">
    <property type="entry name" value="PHAGE INTEGRASE-RELATED"/>
    <property type="match status" value="1"/>
</dbReference>
<dbReference type="InterPro" id="IPR004107">
    <property type="entry name" value="Integrase_SAM-like_N"/>
</dbReference>
<dbReference type="EMBL" id="PFNG01000258">
    <property type="protein sequence ID" value="PIZ34934.1"/>
    <property type="molecule type" value="Genomic_DNA"/>
</dbReference>
<feature type="active site" evidence="11">
    <location>
        <position position="270"/>
    </location>
</feature>
<dbReference type="InterPro" id="IPR013762">
    <property type="entry name" value="Integrase-like_cat_sf"/>
</dbReference>
<evidence type="ECO:0000313" key="15">
    <source>
        <dbReference type="EMBL" id="PIZ34934.1"/>
    </source>
</evidence>
<dbReference type="InterPro" id="IPR050090">
    <property type="entry name" value="Tyrosine_recombinase_XerCD"/>
</dbReference>
<dbReference type="AlphaFoldDB" id="A0A2M7T542"/>